<protein>
    <submittedName>
        <fullName evidence="1">Uncharacterized protein</fullName>
    </submittedName>
</protein>
<accession>V5YNX6</accession>
<organism evidence="1">
    <name type="scientific">Burkholderia sp. M701</name>
    <dbReference type="NCBI Taxonomy" id="326454"/>
    <lineage>
        <taxon>Bacteria</taxon>
        <taxon>Pseudomonadati</taxon>
        <taxon>Pseudomonadota</taxon>
        <taxon>Betaproteobacteria</taxon>
        <taxon>Burkholderiales</taxon>
        <taxon>Burkholderiaceae</taxon>
        <taxon>Burkholderia</taxon>
    </lineage>
</organism>
<dbReference type="AlphaFoldDB" id="V5YNX6"/>
<evidence type="ECO:0000313" key="1">
    <source>
        <dbReference type="EMBL" id="BAO18944.1"/>
    </source>
</evidence>
<proteinExistence type="predicted"/>
<keyword evidence="1" id="KW-0614">Plasmid</keyword>
<geneLocation type="plasmid" evidence="1">
    <name>pM7012</name>
</geneLocation>
<reference evidence="1" key="1">
    <citation type="journal article" date="2014" name="Microbiology">
        <title>A 2,4-dichlorophenoxyacetic acid degradation plasmid pM7012 discloses distribution of an unclassified megaplasmid group across bacterial species.</title>
        <authorList>
            <person name="Sakai Y."/>
            <person name="Ogawa N."/>
            <person name="Shimomura Y."/>
            <person name="Fujii T."/>
        </authorList>
    </citation>
    <scope>NUCLEOTIDE SEQUENCE</scope>
    <source>
        <strain evidence="1">M701</strain>
    </source>
</reference>
<reference evidence="1" key="2">
    <citation type="submission" date="2024-06" db="EMBL/GenBank/DDBJ databases">
        <authorList>
            <person name="Sakai Y."/>
            <person name="Fujii T."/>
        </authorList>
    </citation>
    <scope>NUCLEOTIDE SEQUENCE</scope>
    <source>
        <strain evidence="1">M701</strain>
        <plasmid evidence="1">pM7012</plasmid>
    </source>
</reference>
<sequence length="169" mass="18249">MRNTRNNHMAYIDIGVGWFFDNSQASMGRCSLDDGIGRAGAHFFGPDAWDGGVGPYSARLLANLHSCRSEDTDRAPCAHLSDDQTELAPGTVPAMWPAIVSVTDLGYAAGLGSLDRVTVQSESEFLRLLGELTCSLPRAALPLSSAEQRRKWLCDRGLREVTDIHGTAA</sequence>
<dbReference type="EMBL" id="AB853026">
    <property type="protein sequence ID" value="BAO18944.1"/>
    <property type="molecule type" value="Genomic_DNA"/>
</dbReference>
<name>V5YNX6_9BURK</name>